<dbReference type="SUPFAM" id="SSF47413">
    <property type="entry name" value="lambda repressor-like DNA-binding domains"/>
    <property type="match status" value="1"/>
</dbReference>
<dbReference type="PROSITE" id="PS50943">
    <property type="entry name" value="HTH_CROC1"/>
    <property type="match status" value="1"/>
</dbReference>
<evidence type="ECO:0000313" key="3">
    <source>
        <dbReference type="EMBL" id="SOY31652.1"/>
    </source>
</evidence>
<dbReference type="SMART" id="SM00530">
    <property type="entry name" value="HTH_XRE"/>
    <property type="match status" value="1"/>
</dbReference>
<dbReference type="GO" id="GO:0003700">
    <property type="term" value="F:DNA-binding transcription factor activity"/>
    <property type="evidence" value="ECO:0007669"/>
    <property type="project" value="TreeGrafter"/>
</dbReference>
<protein>
    <submittedName>
        <fullName evidence="3">HTH-type transcriptional regulator SinR</fullName>
    </submittedName>
</protein>
<proteinExistence type="predicted"/>
<reference evidence="3 4" key="1">
    <citation type="submission" date="2018-01" db="EMBL/GenBank/DDBJ databases">
        <authorList>
            <person name="Gaut B.S."/>
            <person name="Morton B.R."/>
            <person name="Clegg M.T."/>
            <person name="Duvall M.R."/>
        </authorList>
    </citation>
    <scope>NUCLEOTIDE SEQUENCE [LARGE SCALE GENOMIC DNA]</scope>
    <source>
        <strain evidence="3">GP69</strain>
    </source>
</reference>
<dbReference type="PANTHER" id="PTHR46797:SF1">
    <property type="entry name" value="METHYLPHOSPHONATE SYNTHASE"/>
    <property type="match status" value="1"/>
</dbReference>
<dbReference type="Gene3D" id="1.10.260.40">
    <property type="entry name" value="lambda repressor-like DNA-binding domains"/>
    <property type="match status" value="1"/>
</dbReference>
<dbReference type="InterPro" id="IPR001387">
    <property type="entry name" value="Cro/C1-type_HTH"/>
</dbReference>
<dbReference type="GO" id="GO:0005829">
    <property type="term" value="C:cytosol"/>
    <property type="evidence" value="ECO:0007669"/>
    <property type="project" value="TreeGrafter"/>
</dbReference>
<dbReference type="EMBL" id="OFSM01000029">
    <property type="protein sequence ID" value="SOY31652.1"/>
    <property type="molecule type" value="Genomic_DNA"/>
</dbReference>
<dbReference type="Pfam" id="PF01381">
    <property type="entry name" value="HTH_3"/>
    <property type="match status" value="1"/>
</dbReference>
<dbReference type="CDD" id="cd00093">
    <property type="entry name" value="HTH_XRE"/>
    <property type="match status" value="1"/>
</dbReference>
<name>A0A2K4ZMN3_9FIRM</name>
<dbReference type="InterPro" id="IPR010982">
    <property type="entry name" value="Lambda_DNA-bd_dom_sf"/>
</dbReference>
<feature type="domain" description="HTH cro/C1-type" evidence="2">
    <location>
        <begin position="7"/>
        <end position="61"/>
    </location>
</feature>
<dbReference type="GO" id="GO:0003677">
    <property type="term" value="F:DNA binding"/>
    <property type="evidence" value="ECO:0007669"/>
    <property type="project" value="UniProtKB-KW"/>
</dbReference>
<dbReference type="OrthoDB" id="2062347at2"/>
<gene>
    <name evidence="3" type="primary">sinR</name>
    <name evidence="3" type="ORF">AMURIS_04397</name>
</gene>
<dbReference type="InterPro" id="IPR050807">
    <property type="entry name" value="TransReg_Diox_bact_type"/>
</dbReference>
<keyword evidence="4" id="KW-1185">Reference proteome</keyword>
<dbReference type="Proteomes" id="UP000236311">
    <property type="component" value="Unassembled WGS sequence"/>
</dbReference>
<organism evidence="3 4">
    <name type="scientific">Acetatifactor muris</name>
    <dbReference type="NCBI Taxonomy" id="879566"/>
    <lineage>
        <taxon>Bacteria</taxon>
        <taxon>Bacillati</taxon>
        <taxon>Bacillota</taxon>
        <taxon>Clostridia</taxon>
        <taxon>Lachnospirales</taxon>
        <taxon>Lachnospiraceae</taxon>
        <taxon>Acetatifactor</taxon>
    </lineage>
</organism>
<accession>A0A2K4ZMN3</accession>
<dbReference type="AlphaFoldDB" id="A0A2K4ZMN3"/>
<dbReference type="RefSeq" id="WP_103241641.1">
    <property type="nucleotide sequence ID" value="NZ_JANJZD010000030.1"/>
</dbReference>
<evidence type="ECO:0000259" key="2">
    <source>
        <dbReference type="PROSITE" id="PS50943"/>
    </source>
</evidence>
<sequence length="196" mass="22420">MNFGESIKQIRKEKGLTQKQLGEKLGISQSAIGQFESNKANPKMETIQKIADALNVSLNDLVPDSFEQTIQIGREVSASDYSTIEAMANHNIFTDKEREKLFEKIEHYRNILATMDDRDKLIEYSSKTHTELENTLLKMLMKKSEYDTANAIIVLSCFLSLKGNDQQSIIEMLLEYCYPHKDLKYWGTTTDTPPQS</sequence>
<evidence type="ECO:0000313" key="4">
    <source>
        <dbReference type="Proteomes" id="UP000236311"/>
    </source>
</evidence>
<keyword evidence="1" id="KW-0238">DNA-binding</keyword>
<evidence type="ECO:0000256" key="1">
    <source>
        <dbReference type="ARBA" id="ARBA00023125"/>
    </source>
</evidence>
<dbReference type="PANTHER" id="PTHR46797">
    <property type="entry name" value="HTH-TYPE TRANSCRIPTIONAL REGULATOR"/>
    <property type="match status" value="1"/>
</dbReference>